<dbReference type="SUPFAM" id="SSF52266">
    <property type="entry name" value="SGNH hydrolase"/>
    <property type="match status" value="1"/>
</dbReference>
<sequence>MQFIGQSWAGIQGIQDKTPGKEAARECPDADAGEWRMVISGARPLATETAPSVQLGNKYEALAPLEECAVGGSALEGPAAIIEQAEHRPGKQQKRRLIIIVGNPLLRGTEGSICHLDPMAHEVCCLPRARIRDGTMRIPDLIQPSDNYPIVLIHVGTNDAARSSPDRIISDYKALGTRLRKTGEQVVFLSILLVSGHSRHHVTSVREVNPRLWSWCHRAGFGFLNHDLHFHARDLLGRNELHFSIKGKSLFSYRLADLLCWALN</sequence>
<gene>
    <name evidence="2" type="primary">LOC112551557</name>
</gene>
<dbReference type="Gene3D" id="3.40.50.12700">
    <property type="match status" value="1"/>
</dbReference>
<proteinExistence type="predicted"/>
<dbReference type="GeneID" id="112551557"/>
<accession>A0A3Q0HA80</accession>
<keyword evidence="1" id="KW-1185">Reference proteome</keyword>
<organism evidence="1 2">
    <name type="scientific">Alligator sinensis</name>
    <name type="common">Chinese alligator</name>
    <dbReference type="NCBI Taxonomy" id="38654"/>
    <lineage>
        <taxon>Eukaryota</taxon>
        <taxon>Metazoa</taxon>
        <taxon>Chordata</taxon>
        <taxon>Craniata</taxon>
        <taxon>Vertebrata</taxon>
        <taxon>Euteleostomi</taxon>
        <taxon>Archelosauria</taxon>
        <taxon>Archosauria</taxon>
        <taxon>Crocodylia</taxon>
        <taxon>Alligatoridae</taxon>
        <taxon>Alligatorinae</taxon>
        <taxon>Alligator</taxon>
    </lineage>
</organism>
<reference evidence="2" key="1">
    <citation type="submission" date="2025-08" db="UniProtKB">
        <authorList>
            <consortium name="RefSeq"/>
        </authorList>
    </citation>
    <scope>IDENTIFICATION</scope>
</reference>
<dbReference type="InParanoid" id="A0A3Q0HA80"/>
<protein>
    <submittedName>
        <fullName evidence="2">Uncharacterized protein LOC112551557 isoform X1</fullName>
    </submittedName>
</protein>
<dbReference type="KEGG" id="asn:112551557"/>
<dbReference type="AlphaFoldDB" id="A0A3Q0HA80"/>
<dbReference type="Proteomes" id="UP000189705">
    <property type="component" value="Unplaced"/>
</dbReference>
<evidence type="ECO:0000313" key="1">
    <source>
        <dbReference type="Proteomes" id="UP000189705"/>
    </source>
</evidence>
<dbReference type="RefSeq" id="XP_025068966.1">
    <property type="nucleotide sequence ID" value="XM_025213181.1"/>
</dbReference>
<name>A0A3Q0HA80_ALLSI</name>
<dbReference type="Gene3D" id="3.40.50.12690">
    <property type="match status" value="1"/>
</dbReference>
<evidence type="ECO:0000313" key="2">
    <source>
        <dbReference type="RefSeq" id="XP_025068966.1"/>
    </source>
</evidence>